<feature type="compositionally biased region" description="Polar residues" evidence="1">
    <location>
        <begin position="37"/>
        <end position="47"/>
    </location>
</feature>
<protein>
    <submittedName>
        <fullName evidence="2">Uncharacterized protein</fullName>
    </submittedName>
</protein>
<dbReference type="OrthoDB" id="10254304at2759"/>
<accession>A0A9Q0JPL5</accession>
<gene>
    <name evidence="2" type="ORF">Tsubulata_017175</name>
</gene>
<evidence type="ECO:0000313" key="3">
    <source>
        <dbReference type="Proteomes" id="UP001141552"/>
    </source>
</evidence>
<feature type="region of interest" description="Disordered" evidence="1">
    <location>
        <begin position="37"/>
        <end position="60"/>
    </location>
</feature>
<reference evidence="2" key="2">
    <citation type="journal article" date="2023" name="Plants (Basel)">
        <title>Annotation of the Turnera subulata (Passifloraceae) Draft Genome Reveals the S-Locus Evolved after the Divergence of Turneroideae from Passifloroideae in a Stepwise Manner.</title>
        <authorList>
            <person name="Henning P.M."/>
            <person name="Roalson E.H."/>
            <person name="Mir W."/>
            <person name="McCubbin A.G."/>
            <person name="Shore J.S."/>
        </authorList>
    </citation>
    <scope>NUCLEOTIDE SEQUENCE</scope>
    <source>
        <strain evidence="2">F60SS</strain>
    </source>
</reference>
<comment type="caution">
    <text evidence="2">The sequence shown here is derived from an EMBL/GenBank/DDBJ whole genome shotgun (WGS) entry which is preliminary data.</text>
</comment>
<reference evidence="2" key="1">
    <citation type="submission" date="2022-02" db="EMBL/GenBank/DDBJ databases">
        <authorList>
            <person name="Henning P.M."/>
            <person name="McCubbin A.G."/>
            <person name="Shore J.S."/>
        </authorList>
    </citation>
    <scope>NUCLEOTIDE SEQUENCE</scope>
    <source>
        <strain evidence="2">F60SS</strain>
        <tissue evidence="2">Leaves</tissue>
    </source>
</reference>
<sequence length="234" mass="26232">MRGQSKLNSFTAVNKGKHNDIRITLSEVPVLRNQTLQSELNNGNSRVPDTVKSLQGDHHQTDDAAEVGAVEPSKYRRTGLYDTAQEIEIEKSKSQRADVIFNKLERSLSSTGTSEDEEFREEYASTEVKAPPPNDASSVTHGKGLEEIDEDLKARRLLRLSKFSSCSSSGMKKSHRIYTAATLELPQLDNEEQKARALAAATAELERLFRKEYFARMKVVMFVDFGLCTCTRQS</sequence>
<organism evidence="2 3">
    <name type="scientific">Turnera subulata</name>
    <dbReference type="NCBI Taxonomy" id="218843"/>
    <lineage>
        <taxon>Eukaryota</taxon>
        <taxon>Viridiplantae</taxon>
        <taxon>Streptophyta</taxon>
        <taxon>Embryophyta</taxon>
        <taxon>Tracheophyta</taxon>
        <taxon>Spermatophyta</taxon>
        <taxon>Magnoliopsida</taxon>
        <taxon>eudicotyledons</taxon>
        <taxon>Gunneridae</taxon>
        <taxon>Pentapetalae</taxon>
        <taxon>rosids</taxon>
        <taxon>fabids</taxon>
        <taxon>Malpighiales</taxon>
        <taxon>Passifloraceae</taxon>
        <taxon>Turnera</taxon>
    </lineage>
</organism>
<keyword evidence="3" id="KW-1185">Reference proteome</keyword>
<dbReference type="EMBL" id="JAKUCV010000277">
    <property type="protein sequence ID" value="KAJ4850576.1"/>
    <property type="molecule type" value="Genomic_DNA"/>
</dbReference>
<dbReference type="AlphaFoldDB" id="A0A9Q0JPL5"/>
<dbReference type="Proteomes" id="UP001141552">
    <property type="component" value="Unassembled WGS sequence"/>
</dbReference>
<evidence type="ECO:0000313" key="2">
    <source>
        <dbReference type="EMBL" id="KAJ4850576.1"/>
    </source>
</evidence>
<proteinExistence type="predicted"/>
<evidence type="ECO:0000256" key="1">
    <source>
        <dbReference type="SAM" id="MobiDB-lite"/>
    </source>
</evidence>
<name>A0A9Q0JPL5_9ROSI</name>